<protein>
    <recommendedName>
        <fullName evidence="4">NAD(P)-binding protein</fullName>
    </recommendedName>
</protein>
<dbReference type="GO" id="GO:0005737">
    <property type="term" value="C:cytoplasm"/>
    <property type="evidence" value="ECO:0007669"/>
    <property type="project" value="TreeGrafter"/>
</dbReference>
<dbReference type="InterPro" id="IPR051468">
    <property type="entry name" value="Fungal_SecMetab_SDRs"/>
</dbReference>
<gene>
    <name evidence="2" type="ORF">Daesc_005309</name>
</gene>
<dbReference type="PANTHER" id="PTHR43544">
    <property type="entry name" value="SHORT-CHAIN DEHYDROGENASE/REDUCTASE"/>
    <property type="match status" value="1"/>
</dbReference>
<keyword evidence="3" id="KW-1185">Reference proteome</keyword>
<evidence type="ECO:0000256" key="1">
    <source>
        <dbReference type="ARBA" id="ARBA00006484"/>
    </source>
</evidence>
<name>A0AAX6MLF8_9PEZI</name>
<dbReference type="Proteomes" id="UP001369815">
    <property type="component" value="Unassembled WGS sequence"/>
</dbReference>
<evidence type="ECO:0008006" key="4">
    <source>
        <dbReference type="Google" id="ProtNLM"/>
    </source>
</evidence>
<organism evidence="2 3">
    <name type="scientific">Daldinia eschscholtzii</name>
    <dbReference type="NCBI Taxonomy" id="292717"/>
    <lineage>
        <taxon>Eukaryota</taxon>
        <taxon>Fungi</taxon>
        <taxon>Dikarya</taxon>
        <taxon>Ascomycota</taxon>
        <taxon>Pezizomycotina</taxon>
        <taxon>Sordariomycetes</taxon>
        <taxon>Xylariomycetidae</taxon>
        <taxon>Xylariales</taxon>
        <taxon>Hypoxylaceae</taxon>
        <taxon>Daldinia</taxon>
    </lineage>
</organism>
<comment type="similarity">
    <text evidence="1">Belongs to the short-chain dehydrogenases/reductases (SDR) family.</text>
</comment>
<reference evidence="2 3" key="1">
    <citation type="journal article" date="2024" name="Front Chem Biol">
        <title>Unveiling the potential of Daldinia eschscholtzii MFLUCC 19-0629 through bioactivity and bioinformatics studies for enhanced sustainable agriculture production.</title>
        <authorList>
            <person name="Brooks S."/>
            <person name="Weaver J.A."/>
            <person name="Klomchit A."/>
            <person name="Alharthi S.A."/>
            <person name="Onlamun T."/>
            <person name="Nurani R."/>
            <person name="Vong T.K."/>
            <person name="Alberti F."/>
            <person name="Greco C."/>
        </authorList>
    </citation>
    <scope>NUCLEOTIDE SEQUENCE [LARGE SCALE GENOMIC DNA]</scope>
    <source>
        <strain evidence="2">MFLUCC 19-0629</strain>
    </source>
</reference>
<evidence type="ECO:0000313" key="3">
    <source>
        <dbReference type="Proteomes" id="UP001369815"/>
    </source>
</evidence>
<dbReference type="Pfam" id="PF00106">
    <property type="entry name" value="adh_short"/>
    <property type="match status" value="1"/>
</dbReference>
<dbReference type="Gene3D" id="3.40.50.720">
    <property type="entry name" value="NAD(P)-binding Rossmann-like Domain"/>
    <property type="match status" value="1"/>
</dbReference>
<sequence length="244" mass="26327">MASTVVLISGANRGIGKGLAERYLALPNHTVIAANRNPEHPTSKELEKLPKGPGSKLIVVKVEATSDTDAVEAVKELEKQGIDHIDLVIANSGTTFGFVKAADAKVEDMLRTFDVNVFGVLRLFQATLPLLRKAAAPKFATIGSGAGCIEDMYPYPNAVYGPSKAAVHWLTKSINEDEKDIIAFVIDPGWTQTDMGNNAAKSVGLEKALITIDESCDGIFKVIKQATKESGRKLWNYDGKTKAW</sequence>
<dbReference type="EMBL" id="JBANMG010000005">
    <property type="protein sequence ID" value="KAK6953012.1"/>
    <property type="molecule type" value="Genomic_DNA"/>
</dbReference>
<dbReference type="InterPro" id="IPR036291">
    <property type="entry name" value="NAD(P)-bd_dom_sf"/>
</dbReference>
<evidence type="ECO:0000313" key="2">
    <source>
        <dbReference type="EMBL" id="KAK6953012.1"/>
    </source>
</evidence>
<dbReference type="PANTHER" id="PTHR43544:SF26">
    <property type="entry name" value="SHORT CHAIN DEHYDROGENASE_REDUCTASE FAMILY OXIDOREDUCTASE (JCVI)"/>
    <property type="match status" value="1"/>
</dbReference>
<dbReference type="GO" id="GO:0016491">
    <property type="term" value="F:oxidoreductase activity"/>
    <property type="evidence" value="ECO:0007669"/>
    <property type="project" value="TreeGrafter"/>
</dbReference>
<dbReference type="PRINTS" id="PR00081">
    <property type="entry name" value="GDHRDH"/>
</dbReference>
<comment type="caution">
    <text evidence="2">The sequence shown here is derived from an EMBL/GenBank/DDBJ whole genome shotgun (WGS) entry which is preliminary data.</text>
</comment>
<dbReference type="InterPro" id="IPR002347">
    <property type="entry name" value="SDR_fam"/>
</dbReference>
<dbReference type="CDD" id="cd05325">
    <property type="entry name" value="carb_red_sniffer_like_SDR_c"/>
    <property type="match status" value="1"/>
</dbReference>
<accession>A0AAX6MLF8</accession>
<dbReference type="SUPFAM" id="SSF51735">
    <property type="entry name" value="NAD(P)-binding Rossmann-fold domains"/>
    <property type="match status" value="1"/>
</dbReference>
<dbReference type="AlphaFoldDB" id="A0AAX6MLF8"/>
<proteinExistence type="inferred from homology"/>